<protein>
    <submittedName>
        <fullName evidence="1">Uncharacterized protein</fullName>
    </submittedName>
</protein>
<proteinExistence type="predicted"/>
<keyword evidence="1" id="KW-0614">Plasmid</keyword>
<geneLocation type="plasmid" evidence="1">
    <name>p19051-FIIK</name>
</geneLocation>
<sequence>MVIMHSNGAFLIKKSAIATDALLPEFNSAPGANLPLNRP</sequence>
<evidence type="ECO:0000313" key="1">
    <source>
        <dbReference type="EMBL" id="QIZ17439.1"/>
    </source>
</evidence>
<accession>A0A6H1PU47</accession>
<dbReference type="AlphaFoldDB" id="A0A6H1PU47"/>
<name>A0A6H1PU47_KLEPN</name>
<dbReference type="EMBL" id="MN823997">
    <property type="protein sequence ID" value="QIZ17439.1"/>
    <property type="molecule type" value="Genomic_DNA"/>
</dbReference>
<organism evidence="1">
    <name type="scientific">Klebsiella pneumoniae</name>
    <dbReference type="NCBI Taxonomy" id="573"/>
    <lineage>
        <taxon>Bacteria</taxon>
        <taxon>Pseudomonadati</taxon>
        <taxon>Pseudomonadota</taxon>
        <taxon>Gammaproteobacteria</taxon>
        <taxon>Enterobacterales</taxon>
        <taxon>Enterobacteriaceae</taxon>
        <taxon>Klebsiella/Raoultella group</taxon>
        <taxon>Klebsiella</taxon>
        <taxon>Klebsiella pneumoniae complex</taxon>
    </lineage>
</organism>
<reference evidence="1" key="1">
    <citation type="submission" date="2019-12" db="EMBL/GenBank/DDBJ databases">
        <authorList>
            <person name="Zhou D."/>
        </authorList>
    </citation>
    <scope>NUCLEOTIDE SEQUENCE</scope>
    <source>
        <strain evidence="1">111119051</strain>
        <plasmid evidence="1">p19051-FIIK</plasmid>
    </source>
</reference>